<organism evidence="2 3">
    <name type="scientific">Flexibacter flexilis DSM 6793</name>
    <dbReference type="NCBI Taxonomy" id="927664"/>
    <lineage>
        <taxon>Bacteria</taxon>
        <taxon>Pseudomonadati</taxon>
        <taxon>Bacteroidota</taxon>
        <taxon>Cytophagia</taxon>
        <taxon>Cytophagales</taxon>
        <taxon>Flexibacteraceae</taxon>
        <taxon>Flexibacter</taxon>
    </lineage>
</organism>
<feature type="transmembrane region" description="Helical" evidence="1">
    <location>
        <begin position="20"/>
        <end position="36"/>
    </location>
</feature>
<protein>
    <submittedName>
        <fullName evidence="2">Uncharacterized protein</fullName>
    </submittedName>
</protein>
<gene>
    <name evidence="2" type="ORF">SAMN05421780_11429</name>
</gene>
<evidence type="ECO:0000313" key="2">
    <source>
        <dbReference type="EMBL" id="SFC95584.1"/>
    </source>
</evidence>
<accession>A0A1I1NCY8</accession>
<keyword evidence="1" id="KW-1133">Transmembrane helix</keyword>
<evidence type="ECO:0000313" key="3">
    <source>
        <dbReference type="Proteomes" id="UP000199514"/>
    </source>
</evidence>
<sequence>MYFFDLALYLLLNNLYLRNGYVFVSFSFTKITVLLIKNKFLH</sequence>
<proteinExistence type="predicted"/>
<keyword evidence="1" id="KW-0472">Membrane</keyword>
<name>A0A1I1NCY8_9BACT</name>
<dbReference type="AlphaFoldDB" id="A0A1I1NCY8"/>
<reference evidence="2 3" key="1">
    <citation type="submission" date="2016-10" db="EMBL/GenBank/DDBJ databases">
        <authorList>
            <person name="de Groot N.N."/>
        </authorList>
    </citation>
    <scope>NUCLEOTIDE SEQUENCE [LARGE SCALE GENOMIC DNA]</scope>
    <source>
        <strain evidence="2 3">DSM 6793</strain>
    </source>
</reference>
<evidence type="ECO:0000256" key="1">
    <source>
        <dbReference type="SAM" id="Phobius"/>
    </source>
</evidence>
<dbReference type="STRING" id="927664.SAMN05421780_11429"/>
<keyword evidence="3" id="KW-1185">Reference proteome</keyword>
<dbReference type="Proteomes" id="UP000199514">
    <property type="component" value="Unassembled WGS sequence"/>
</dbReference>
<keyword evidence="1" id="KW-0812">Transmembrane</keyword>
<dbReference type="EMBL" id="FOLE01000014">
    <property type="protein sequence ID" value="SFC95584.1"/>
    <property type="molecule type" value="Genomic_DNA"/>
</dbReference>